<evidence type="ECO:0000259" key="1">
    <source>
        <dbReference type="Pfam" id="PF06172"/>
    </source>
</evidence>
<proteinExistence type="predicted"/>
<dbReference type="EMBL" id="FLUP01000001">
    <property type="protein sequence ID" value="SBV96395.1"/>
    <property type="molecule type" value="Genomic_DNA"/>
</dbReference>
<dbReference type="Gene3D" id="2.60.120.10">
    <property type="entry name" value="Jelly Rolls"/>
    <property type="match status" value="1"/>
</dbReference>
<dbReference type="AlphaFoldDB" id="A0A212JAZ1"/>
<organism evidence="2">
    <name type="scientific">uncultured Desulfovibrio sp</name>
    <dbReference type="NCBI Taxonomy" id="167968"/>
    <lineage>
        <taxon>Bacteria</taxon>
        <taxon>Pseudomonadati</taxon>
        <taxon>Thermodesulfobacteriota</taxon>
        <taxon>Desulfovibrionia</taxon>
        <taxon>Desulfovibrionales</taxon>
        <taxon>Desulfovibrionaceae</taxon>
        <taxon>Desulfovibrio</taxon>
        <taxon>environmental samples</taxon>
    </lineage>
</organism>
<dbReference type="InterPro" id="IPR011051">
    <property type="entry name" value="RmlC_Cupin_sf"/>
</dbReference>
<dbReference type="RefSeq" id="WP_227118648.1">
    <property type="nucleotide sequence ID" value="NZ_CABSIF010000005.1"/>
</dbReference>
<dbReference type="CDD" id="cd06121">
    <property type="entry name" value="cupin_YML079wp"/>
    <property type="match status" value="1"/>
</dbReference>
<protein>
    <recommendedName>
        <fullName evidence="1">DUF985 domain-containing protein</fullName>
    </recommendedName>
</protein>
<dbReference type="SUPFAM" id="SSF51182">
    <property type="entry name" value="RmlC-like cupins"/>
    <property type="match status" value="1"/>
</dbReference>
<accession>A0A212JAZ1</accession>
<dbReference type="PANTHER" id="PTHR33387:SF3">
    <property type="entry name" value="DUF985 DOMAIN-CONTAINING PROTEIN"/>
    <property type="match status" value="1"/>
</dbReference>
<dbReference type="Pfam" id="PF06172">
    <property type="entry name" value="Cupin_5"/>
    <property type="match status" value="1"/>
</dbReference>
<name>A0A212JAZ1_9BACT</name>
<reference evidence="2" key="1">
    <citation type="submission" date="2016-04" db="EMBL/GenBank/DDBJ databases">
        <authorList>
            <person name="Evans L.H."/>
            <person name="Alamgir A."/>
            <person name="Owens N."/>
            <person name="Weber N.D."/>
            <person name="Virtaneva K."/>
            <person name="Barbian K."/>
            <person name="Babar A."/>
            <person name="Rosenke K."/>
        </authorList>
    </citation>
    <scope>NUCLEOTIDE SEQUENCE</scope>
    <source>
        <strain evidence="2">92-2</strain>
    </source>
</reference>
<dbReference type="InterPro" id="IPR009327">
    <property type="entry name" value="Cupin_DUF985"/>
</dbReference>
<sequence length="182" mass="20314">MNAQEIISHFGMRPHPEGGFYHRTYEAPQILTADEMPCGFIGPRPVSTAILFLLEQGQYSRLHRIRQDELWHFHLGGPLRLACIDTHGQPREVILGPNIMAGQHVQFTIPGGCWFGATPAPGSEFALVGCTVSPGFDMEDLRLGQPEELTLRYPNAKDCIREFCPPLNDAQRAACRRCGDDE</sequence>
<feature type="domain" description="DUF985" evidence="1">
    <location>
        <begin position="4"/>
        <end position="143"/>
    </location>
</feature>
<dbReference type="PANTHER" id="PTHR33387">
    <property type="entry name" value="RMLC-LIKE JELLY ROLL FOLD PROTEIN"/>
    <property type="match status" value="1"/>
</dbReference>
<dbReference type="InterPro" id="IPR014710">
    <property type="entry name" value="RmlC-like_jellyroll"/>
</dbReference>
<gene>
    <name evidence="2" type="ORF">KM92DES2_10786</name>
</gene>
<evidence type="ECO:0000313" key="2">
    <source>
        <dbReference type="EMBL" id="SBV96395.1"/>
    </source>
</evidence>
<dbReference type="InterPro" id="IPR039935">
    <property type="entry name" value="YML079W-like"/>
</dbReference>